<feature type="transmembrane region" description="Helical" evidence="5">
    <location>
        <begin position="348"/>
        <end position="368"/>
    </location>
</feature>
<evidence type="ECO:0000256" key="1">
    <source>
        <dbReference type="ARBA" id="ARBA00004141"/>
    </source>
</evidence>
<dbReference type="Gene3D" id="1.20.1740.10">
    <property type="entry name" value="Amino acid/polyamine transporter I"/>
    <property type="match status" value="1"/>
</dbReference>
<feature type="transmembrane region" description="Helical" evidence="5">
    <location>
        <begin position="228"/>
        <end position="251"/>
    </location>
</feature>
<keyword evidence="7" id="KW-1185">Reference proteome</keyword>
<feature type="transmembrane region" description="Helical" evidence="5">
    <location>
        <begin position="277"/>
        <end position="303"/>
    </location>
</feature>
<proteinExistence type="predicted"/>
<accession>A0ABW3C8F0</accession>
<name>A0ABW3C8F0_SPHXN</name>
<evidence type="ECO:0000256" key="5">
    <source>
        <dbReference type="SAM" id="Phobius"/>
    </source>
</evidence>
<evidence type="ECO:0000256" key="2">
    <source>
        <dbReference type="ARBA" id="ARBA00022692"/>
    </source>
</evidence>
<comment type="subcellular location">
    <subcellularLocation>
        <location evidence="1">Membrane</location>
        <topology evidence="1">Multi-pass membrane protein</topology>
    </subcellularLocation>
</comment>
<keyword evidence="3 5" id="KW-1133">Transmembrane helix</keyword>
<reference evidence="7" key="1">
    <citation type="journal article" date="2019" name="Int. J. Syst. Evol. Microbiol.">
        <title>The Global Catalogue of Microorganisms (GCM) 10K type strain sequencing project: providing services to taxonomists for standard genome sequencing and annotation.</title>
        <authorList>
            <consortium name="The Broad Institute Genomics Platform"/>
            <consortium name="The Broad Institute Genome Sequencing Center for Infectious Disease"/>
            <person name="Wu L."/>
            <person name="Ma J."/>
        </authorList>
    </citation>
    <scope>NUCLEOTIDE SEQUENCE [LARGE SCALE GENOMIC DNA]</scope>
    <source>
        <strain evidence="7">CCUG 52537</strain>
    </source>
</reference>
<gene>
    <name evidence="6" type="ORF">ACFQ00_19500</name>
</gene>
<dbReference type="InterPro" id="IPR002293">
    <property type="entry name" value="AA/rel_permease1"/>
</dbReference>
<dbReference type="PIRSF" id="PIRSF006060">
    <property type="entry name" value="AA_transporter"/>
    <property type="match status" value="1"/>
</dbReference>
<evidence type="ECO:0000313" key="6">
    <source>
        <dbReference type="EMBL" id="MFD0850523.1"/>
    </source>
</evidence>
<feature type="transmembrane region" description="Helical" evidence="5">
    <location>
        <begin position="163"/>
        <end position="181"/>
    </location>
</feature>
<organism evidence="6 7">
    <name type="scientific">Sphingosinicella xenopeptidilytica</name>
    <dbReference type="NCBI Taxonomy" id="364098"/>
    <lineage>
        <taxon>Bacteria</taxon>
        <taxon>Pseudomonadati</taxon>
        <taxon>Pseudomonadota</taxon>
        <taxon>Alphaproteobacteria</taxon>
        <taxon>Sphingomonadales</taxon>
        <taxon>Sphingosinicellaceae</taxon>
        <taxon>Sphingosinicella</taxon>
    </lineage>
</organism>
<comment type="caution">
    <text evidence="6">The sequence shown here is derived from an EMBL/GenBank/DDBJ whole genome shotgun (WGS) entry which is preliminary data.</text>
</comment>
<sequence>MSGLPGDPLPRTIGAGALAALTAGIVIGSGIFRTPSEIAALVGSPSLILLVWVVGGAITLCLGLCLAELGAMFPRVGGLYVYLEEAFGKPIAFMFGWTFLLINPANWAAISLIAAAYIGAALGLEPGADRWIATAALAAVTIMNVASVTLATRFTSIFTFAKAAALLSIAAVIIVSGVDAGEGGARGVGSMGAFGLALIAVLWPYEGVAAASAMAGEVRDPSRNIPRGLIGGVLIITFLYLVINVAFLAALNPEVMAASRFVARDAATVVLGESGGVAVGAAAAVAVLGALIAAGTCDPRVLFAMARDRLFFARVGDVHPRAQTPYVAVLVSAVLAMLYVWVSTFEALAAQFVLGMWLFYALCVVGLIRLRITKPDLPRPYRMPGFPWLPGLFLAASLGLLVNALIALPLISLTNIAVVAMGYPVYKIWQRYAARS</sequence>
<feature type="transmembrane region" description="Helical" evidence="5">
    <location>
        <begin position="193"/>
        <end position="216"/>
    </location>
</feature>
<evidence type="ECO:0000313" key="7">
    <source>
        <dbReference type="Proteomes" id="UP001597124"/>
    </source>
</evidence>
<feature type="transmembrane region" description="Helical" evidence="5">
    <location>
        <begin position="388"/>
        <end position="406"/>
    </location>
</feature>
<dbReference type="EMBL" id="JBHTIK010000015">
    <property type="protein sequence ID" value="MFD0850523.1"/>
    <property type="molecule type" value="Genomic_DNA"/>
</dbReference>
<dbReference type="InterPro" id="IPR050598">
    <property type="entry name" value="AminoAcid_Transporter"/>
</dbReference>
<feature type="transmembrane region" description="Helical" evidence="5">
    <location>
        <begin position="324"/>
        <end position="342"/>
    </location>
</feature>
<evidence type="ECO:0000256" key="4">
    <source>
        <dbReference type="ARBA" id="ARBA00023136"/>
    </source>
</evidence>
<keyword evidence="4 5" id="KW-0472">Membrane</keyword>
<dbReference type="RefSeq" id="WP_381494967.1">
    <property type="nucleotide sequence ID" value="NZ_JBHTIK010000015.1"/>
</dbReference>
<feature type="transmembrane region" description="Helical" evidence="5">
    <location>
        <begin position="131"/>
        <end position="151"/>
    </location>
</feature>
<feature type="transmembrane region" description="Helical" evidence="5">
    <location>
        <begin position="47"/>
        <end position="70"/>
    </location>
</feature>
<dbReference type="Proteomes" id="UP001597124">
    <property type="component" value="Unassembled WGS sequence"/>
</dbReference>
<protein>
    <submittedName>
        <fullName evidence="6">APC family permease</fullName>
    </submittedName>
</protein>
<dbReference type="PANTHER" id="PTHR11785:SF512">
    <property type="entry name" value="SOBREMESA, ISOFORM B"/>
    <property type="match status" value="1"/>
</dbReference>
<dbReference type="PANTHER" id="PTHR11785">
    <property type="entry name" value="AMINO ACID TRANSPORTER"/>
    <property type="match status" value="1"/>
</dbReference>
<feature type="transmembrane region" description="Helical" evidence="5">
    <location>
        <begin position="91"/>
        <end position="119"/>
    </location>
</feature>
<keyword evidence="2 5" id="KW-0812">Transmembrane</keyword>
<evidence type="ECO:0000256" key="3">
    <source>
        <dbReference type="ARBA" id="ARBA00022989"/>
    </source>
</evidence>
<feature type="transmembrane region" description="Helical" evidence="5">
    <location>
        <begin position="12"/>
        <end position="32"/>
    </location>
</feature>
<dbReference type="Pfam" id="PF13520">
    <property type="entry name" value="AA_permease_2"/>
    <property type="match status" value="1"/>
</dbReference>